<keyword evidence="5" id="KW-0496">Mitochondrion</keyword>
<dbReference type="PANTHER" id="PTHR21252:SF2">
    <property type="entry name" value="MITOCHONDRIAL OUTER MEMBRANE PROTEIN SLC25A46"/>
    <property type="match status" value="1"/>
</dbReference>
<dbReference type="Proteomes" id="UP000585614">
    <property type="component" value="Unassembled WGS sequence"/>
</dbReference>
<evidence type="ECO:0000256" key="5">
    <source>
        <dbReference type="ARBA" id="ARBA00023128"/>
    </source>
</evidence>
<proteinExistence type="predicted"/>
<protein>
    <submittedName>
        <fullName evidence="7">Solute carrier family 25 member 46</fullName>
    </submittedName>
</protein>
<comment type="caution">
    <text evidence="7">The sequence shown here is derived from an EMBL/GenBank/DDBJ whole genome shotgun (WGS) entry which is preliminary data.</text>
</comment>
<keyword evidence="4" id="KW-1133">Transmembrane helix</keyword>
<name>A0A7J7Y6F8_RHIFE</name>
<sequence>MHPRRPDGFDGLGYRGRDEQGFGGAFPARSFSSASDLGHWVTTPPDIPGSRNLHWGEKSPPYGVPAPSTPEGPAEEPLPGGSGGSVPAQSSEQLSRFAGFGIGLASLFTENVLAHPCIVLRRQCQVNYHARHYHLTPFTVMHFLLEYQNQTLKAKVPKKCKANSILIYIQSQHFNVSNLKFVICLYSLFCLPSYVSHQAVFRATLNRDRI</sequence>
<dbReference type="GO" id="GO:0061564">
    <property type="term" value="P:axon development"/>
    <property type="evidence" value="ECO:0007669"/>
    <property type="project" value="TreeGrafter"/>
</dbReference>
<dbReference type="EMBL" id="JACAGC010000007">
    <property type="protein sequence ID" value="KAF6357547.1"/>
    <property type="molecule type" value="Genomic_DNA"/>
</dbReference>
<evidence type="ECO:0000313" key="7">
    <source>
        <dbReference type="EMBL" id="KAF6357547.1"/>
    </source>
</evidence>
<dbReference type="GO" id="GO:0090149">
    <property type="term" value="P:mitochondrial membrane fission"/>
    <property type="evidence" value="ECO:0007669"/>
    <property type="project" value="InterPro"/>
</dbReference>
<dbReference type="GO" id="GO:0005741">
    <property type="term" value="C:mitochondrial outer membrane"/>
    <property type="evidence" value="ECO:0007669"/>
    <property type="project" value="InterPro"/>
</dbReference>
<gene>
    <name evidence="7" type="ORF">mRhiFer1_015475</name>
</gene>
<dbReference type="PANTHER" id="PTHR21252">
    <property type="entry name" value="TB1 PROTEIN-RELATED"/>
    <property type="match status" value="1"/>
</dbReference>
<comment type="subcellular location">
    <subcellularLocation>
        <location evidence="1">Mitochondrion membrane</location>
        <topology evidence="1">Multi-pass membrane protein</topology>
    </subcellularLocation>
</comment>
<dbReference type="AlphaFoldDB" id="A0A7J7Y6F8"/>
<keyword evidence="2" id="KW-0813">Transport</keyword>
<feature type="region of interest" description="Disordered" evidence="6">
    <location>
        <begin position="1"/>
        <end position="89"/>
    </location>
</feature>
<evidence type="ECO:0000256" key="4">
    <source>
        <dbReference type="ARBA" id="ARBA00022989"/>
    </source>
</evidence>
<evidence type="ECO:0000256" key="3">
    <source>
        <dbReference type="ARBA" id="ARBA00022737"/>
    </source>
</evidence>
<evidence type="ECO:0000256" key="2">
    <source>
        <dbReference type="ARBA" id="ARBA00022448"/>
    </source>
</evidence>
<reference evidence="7 8" key="1">
    <citation type="journal article" date="2020" name="Nature">
        <title>Six reference-quality genomes reveal evolution of bat adaptations.</title>
        <authorList>
            <person name="Jebb D."/>
            <person name="Huang Z."/>
            <person name="Pippel M."/>
            <person name="Hughes G.M."/>
            <person name="Lavrichenko K."/>
            <person name="Devanna P."/>
            <person name="Winkler S."/>
            <person name="Jermiin L.S."/>
            <person name="Skirmuntt E.C."/>
            <person name="Katzourakis A."/>
            <person name="Burkitt-Gray L."/>
            <person name="Ray D.A."/>
            <person name="Sullivan K.A.M."/>
            <person name="Roscito J.G."/>
            <person name="Kirilenko B.M."/>
            <person name="Davalos L.M."/>
            <person name="Corthals A.P."/>
            <person name="Power M.L."/>
            <person name="Jones G."/>
            <person name="Ransome R.D."/>
            <person name="Dechmann D.K.N."/>
            <person name="Locatelli A.G."/>
            <person name="Puechmaille S.J."/>
            <person name="Fedrigo O."/>
            <person name="Jarvis E.D."/>
            <person name="Hiller M."/>
            <person name="Vernes S.C."/>
            <person name="Myers E.W."/>
            <person name="Teeling E.C."/>
        </authorList>
    </citation>
    <scope>NUCLEOTIDE SEQUENCE [LARGE SCALE GENOMIC DNA]</scope>
    <source>
        <strain evidence="7">MRhiFer1</strain>
        <tissue evidence="7">Lung</tissue>
    </source>
</reference>
<keyword evidence="4" id="KW-0812">Transmembrane</keyword>
<organism evidence="7 8">
    <name type="scientific">Rhinolophus ferrumequinum</name>
    <name type="common">Greater horseshoe bat</name>
    <dbReference type="NCBI Taxonomy" id="59479"/>
    <lineage>
        <taxon>Eukaryota</taxon>
        <taxon>Metazoa</taxon>
        <taxon>Chordata</taxon>
        <taxon>Craniata</taxon>
        <taxon>Vertebrata</taxon>
        <taxon>Euteleostomi</taxon>
        <taxon>Mammalia</taxon>
        <taxon>Eutheria</taxon>
        <taxon>Laurasiatheria</taxon>
        <taxon>Chiroptera</taxon>
        <taxon>Yinpterochiroptera</taxon>
        <taxon>Rhinolophoidea</taxon>
        <taxon>Rhinolophidae</taxon>
        <taxon>Rhinolophinae</taxon>
        <taxon>Rhinolophus</taxon>
    </lineage>
</organism>
<evidence type="ECO:0000256" key="6">
    <source>
        <dbReference type="SAM" id="MobiDB-lite"/>
    </source>
</evidence>
<evidence type="ECO:0000256" key="1">
    <source>
        <dbReference type="ARBA" id="ARBA00004225"/>
    </source>
</evidence>
<dbReference type="InterPro" id="IPR039158">
    <property type="entry name" value="SLC25A46"/>
</dbReference>
<keyword evidence="4" id="KW-0472">Membrane</keyword>
<keyword evidence="3" id="KW-0677">Repeat</keyword>
<accession>A0A7J7Y6F8</accession>
<evidence type="ECO:0000313" key="8">
    <source>
        <dbReference type="Proteomes" id="UP000585614"/>
    </source>
</evidence>